<dbReference type="InterPro" id="IPR050680">
    <property type="entry name" value="YpeA/RimI_acetyltransf"/>
</dbReference>
<reference evidence="4 5" key="1">
    <citation type="submission" date="2019-05" db="EMBL/GenBank/DDBJ databases">
        <title>Burkholderia sp. DHOD12, isolated from subtropical forest soil.</title>
        <authorList>
            <person name="Gao Z.-H."/>
            <person name="Qiu L.-H."/>
        </authorList>
    </citation>
    <scope>NUCLEOTIDE SEQUENCE [LARGE SCALE GENOMIC DNA]</scope>
    <source>
        <strain evidence="4 5">DHOD12</strain>
    </source>
</reference>
<dbReference type="PANTHER" id="PTHR43420">
    <property type="entry name" value="ACETYLTRANSFERASE"/>
    <property type="match status" value="1"/>
</dbReference>
<keyword evidence="2" id="KW-0012">Acyltransferase</keyword>
<dbReference type="InterPro" id="IPR016181">
    <property type="entry name" value="Acyl_CoA_acyltransferase"/>
</dbReference>
<proteinExistence type="predicted"/>
<dbReference type="CDD" id="cd04301">
    <property type="entry name" value="NAT_SF"/>
    <property type="match status" value="1"/>
</dbReference>
<keyword evidence="5" id="KW-1185">Reference proteome</keyword>
<dbReference type="Gene3D" id="3.40.630.30">
    <property type="match status" value="1"/>
</dbReference>
<evidence type="ECO:0000256" key="1">
    <source>
        <dbReference type="ARBA" id="ARBA00022679"/>
    </source>
</evidence>
<dbReference type="GO" id="GO:0016747">
    <property type="term" value="F:acyltransferase activity, transferring groups other than amino-acyl groups"/>
    <property type="evidence" value="ECO:0007669"/>
    <property type="project" value="InterPro"/>
</dbReference>
<evidence type="ECO:0000256" key="2">
    <source>
        <dbReference type="ARBA" id="ARBA00023315"/>
    </source>
</evidence>
<dbReference type="KEGG" id="tvl:FAZ95_06815"/>
<dbReference type="Proteomes" id="UP000298656">
    <property type="component" value="Chromosome 1"/>
</dbReference>
<name>A0A4P8IST9_9BURK</name>
<dbReference type="RefSeq" id="WP_137331750.1">
    <property type="nucleotide sequence ID" value="NZ_CP040077.1"/>
</dbReference>
<evidence type="ECO:0000313" key="4">
    <source>
        <dbReference type="EMBL" id="QCP48919.1"/>
    </source>
</evidence>
<organism evidence="4 5">
    <name type="scientific">Trinickia violacea</name>
    <dbReference type="NCBI Taxonomy" id="2571746"/>
    <lineage>
        <taxon>Bacteria</taxon>
        <taxon>Pseudomonadati</taxon>
        <taxon>Pseudomonadota</taxon>
        <taxon>Betaproteobacteria</taxon>
        <taxon>Burkholderiales</taxon>
        <taxon>Burkholderiaceae</taxon>
        <taxon>Trinickia</taxon>
    </lineage>
</organism>
<dbReference type="PROSITE" id="PS51186">
    <property type="entry name" value="GNAT"/>
    <property type="match status" value="1"/>
</dbReference>
<accession>A0A4P8IST9</accession>
<feature type="domain" description="N-acetyltransferase" evidence="3">
    <location>
        <begin position="2"/>
        <end position="168"/>
    </location>
</feature>
<protein>
    <submittedName>
        <fullName evidence="4">GNAT family N-acetyltransferase</fullName>
    </submittedName>
</protein>
<dbReference type="EMBL" id="CP040077">
    <property type="protein sequence ID" value="QCP48919.1"/>
    <property type="molecule type" value="Genomic_DNA"/>
</dbReference>
<evidence type="ECO:0000313" key="5">
    <source>
        <dbReference type="Proteomes" id="UP000298656"/>
    </source>
</evidence>
<gene>
    <name evidence="4" type="ORF">FAZ95_06815</name>
</gene>
<keyword evidence="1 4" id="KW-0808">Transferase</keyword>
<sequence length="168" mass="18267">MVTIRTLATGDASRFKAIRVLAATTSPTSILPTRAEEERRSIDEISTRIECTPTQAVFGAFDGDALVGITGVRREALAQASHTATIWGVFVDPVQRGKGLARALLNAATSHASQGWNCAQLILCVNAENAPAKQLYLSMGFTTFGVEPRAMQVDGRFYDEEHMIKKLR</sequence>
<dbReference type="InterPro" id="IPR000182">
    <property type="entry name" value="GNAT_dom"/>
</dbReference>
<dbReference type="SUPFAM" id="SSF55729">
    <property type="entry name" value="Acyl-CoA N-acyltransferases (Nat)"/>
    <property type="match status" value="1"/>
</dbReference>
<dbReference type="OrthoDB" id="9799092at2"/>
<dbReference type="Pfam" id="PF00583">
    <property type="entry name" value="Acetyltransf_1"/>
    <property type="match status" value="1"/>
</dbReference>
<dbReference type="AlphaFoldDB" id="A0A4P8IST9"/>
<evidence type="ECO:0000259" key="3">
    <source>
        <dbReference type="PROSITE" id="PS51186"/>
    </source>
</evidence>